<dbReference type="EMBL" id="JAZDUA010000004">
    <property type="protein sequence ID" value="KAK7874209.1"/>
    <property type="molecule type" value="Genomic_DNA"/>
</dbReference>
<comment type="cofactor">
    <cofactor evidence="2">
        <name>FAD</name>
        <dbReference type="ChEBI" id="CHEBI:57692"/>
    </cofactor>
</comment>
<dbReference type="InterPro" id="IPR012132">
    <property type="entry name" value="GMC_OxRdtase"/>
</dbReference>
<gene>
    <name evidence="5" type="ORF">R5R35_006252</name>
</gene>
<evidence type="ECO:0000256" key="1">
    <source>
        <dbReference type="ARBA" id="ARBA00010790"/>
    </source>
</evidence>
<dbReference type="Pfam" id="PF00732">
    <property type="entry name" value="GMC_oxred_N"/>
    <property type="match status" value="1"/>
</dbReference>
<proteinExistence type="inferred from homology"/>
<dbReference type="GO" id="GO:0050660">
    <property type="term" value="F:flavin adenine dinucleotide binding"/>
    <property type="evidence" value="ECO:0007669"/>
    <property type="project" value="InterPro"/>
</dbReference>
<dbReference type="PANTHER" id="PTHR11552">
    <property type="entry name" value="GLUCOSE-METHANOL-CHOLINE GMC OXIDOREDUCTASE"/>
    <property type="match status" value="1"/>
</dbReference>
<dbReference type="PANTHER" id="PTHR11552:SF217">
    <property type="entry name" value="GLUCOSE DEHYDROGENASE [FAD, QUINONE]"/>
    <property type="match status" value="1"/>
</dbReference>
<evidence type="ECO:0000259" key="3">
    <source>
        <dbReference type="Pfam" id="PF00732"/>
    </source>
</evidence>
<sequence length="643" mass="69049">MEGAFCATGAHSAWGAGAGASCAGGAAGGGLGGALIASLLAAVLDARALLGDTGAYPPDVASPLDAYDFVVVGGGSAGAVVAARLSEVPHWSVLLLEAGGDPPLTSEIPPLFHSLQGTAIDWAYATEPQQHGCLGMRDRRCAWPRGKVLGGSSVLNSMLHVRGNRRDFDAWAAAGNTGWGYDDVLPYFKKSEDMRRPVLGEGEGEDGYSARFHATGGPLTLDLSDHRPPLVDALLDAARELGYRVGDVNGANQTGFTLQHAAIRNGTRCSSAKAFLVPARDRPNFHVAKFAHVTKVLLDAHTKQAVGVEYIKNGTSRTVKANKEVILSAGTVNSAQLLMLSGIGPKDHLEKLDIPVVRDLPVGDNLQDHMELLTPTFMFNRSNPQSKDPVKELEDTFQYLLHRTGPLAGLDILQFQGFINTKYADPSADYPDVQYQHIRFAFNDVEATRRVSEVTGFTDEVYKAVFGIPNSKAEIYMPLAVLQRPKSRGTIRLRNKDPLQPPVIDPRYLSHPDDVRVLVEGVRFALRMARSRALRRFEVLPSEERVPACAAQPAGSDEYWACAVRHLATTIYHPVGTCKMGPPSDAAAVVDPRLRVRGVLGLRVVDASVMPAIVTGNINAAVVMIGEKGADLVKEDWLHAGSD</sequence>
<evidence type="ECO:0000259" key="4">
    <source>
        <dbReference type="Pfam" id="PF05199"/>
    </source>
</evidence>
<keyword evidence="2" id="KW-0274">FAD</keyword>
<dbReference type="AlphaFoldDB" id="A0AAN9WTP2"/>
<dbReference type="InterPro" id="IPR000172">
    <property type="entry name" value="GMC_OxRdtase_N"/>
</dbReference>
<evidence type="ECO:0008006" key="7">
    <source>
        <dbReference type="Google" id="ProtNLM"/>
    </source>
</evidence>
<evidence type="ECO:0000256" key="2">
    <source>
        <dbReference type="PIRSR" id="PIRSR000137-2"/>
    </source>
</evidence>
<accession>A0AAN9WTP2</accession>
<evidence type="ECO:0000313" key="6">
    <source>
        <dbReference type="Proteomes" id="UP001378592"/>
    </source>
</evidence>
<protein>
    <recommendedName>
        <fullName evidence="7">Glucose dehydrogenase [FAD, quinone]</fullName>
    </recommendedName>
</protein>
<feature type="binding site" evidence="2">
    <location>
        <position position="148"/>
    </location>
    <ligand>
        <name>FAD</name>
        <dbReference type="ChEBI" id="CHEBI:57692"/>
    </ligand>
</feature>
<dbReference type="Gene3D" id="3.30.560.10">
    <property type="entry name" value="Glucose Oxidase, domain 3"/>
    <property type="match status" value="1"/>
</dbReference>
<feature type="binding site" evidence="2">
    <location>
        <position position="293"/>
    </location>
    <ligand>
        <name>FAD</name>
        <dbReference type="ChEBI" id="CHEBI:57692"/>
    </ligand>
</feature>
<reference evidence="5 6" key="1">
    <citation type="submission" date="2024-03" db="EMBL/GenBank/DDBJ databases">
        <title>The genome assembly and annotation of the cricket Gryllus longicercus Weissman &amp; Gray.</title>
        <authorList>
            <person name="Szrajer S."/>
            <person name="Gray D."/>
            <person name="Ylla G."/>
        </authorList>
    </citation>
    <scope>NUCLEOTIDE SEQUENCE [LARGE SCALE GENOMIC DNA]</scope>
    <source>
        <strain evidence="5">DAG 2021-001</strain>
        <tissue evidence="5">Whole body minus gut</tissue>
    </source>
</reference>
<name>A0AAN9WTP2_9ORTH</name>
<dbReference type="SUPFAM" id="SSF54373">
    <property type="entry name" value="FAD-linked reductases, C-terminal domain"/>
    <property type="match status" value="1"/>
</dbReference>
<organism evidence="5 6">
    <name type="scientific">Gryllus longicercus</name>
    <dbReference type="NCBI Taxonomy" id="2509291"/>
    <lineage>
        <taxon>Eukaryota</taxon>
        <taxon>Metazoa</taxon>
        <taxon>Ecdysozoa</taxon>
        <taxon>Arthropoda</taxon>
        <taxon>Hexapoda</taxon>
        <taxon>Insecta</taxon>
        <taxon>Pterygota</taxon>
        <taxon>Neoptera</taxon>
        <taxon>Polyneoptera</taxon>
        <taxon>Orthoptera</taxon>
        <taxon>Ensifera</taxon>
        <taxon>Gryllidea</taxon>
        <taxon>Grylloidea</taxon>
        <taxon>Gryllidae</taxon>
        <taxon>Gryllinae</taxon>
        <taxon>Gryllus</taxon>
    </lineage>
</organism>
<dbReference type="SUPFAM" id="SSF51905">
    <property type="entry name" value="FAD/NAD(P)-binding domain"/>
    <property type="match status" value="1"/>
</dbReference>
<feature type="domain" description="Glucose-methanol-choline oxidoreductase N-terminal" evidence="3">
    <location>
        <begin position="67"/>
        <end position="370"/>
    </location>
</feature>
<evidence type="ECO:0000313" key="5">
    <source>
        <dbReference type="EMBL" id="KAK7874209.1"/>
    </source>
</evidence>
<dbReference type="InterPro" id="IPR007867">
    <property type="entry name" value="GMC_OxRtase_C"/>
</dbReference>
<dbReference type="Gene3D" id="3.50.50.60">
    <property type="entry name" value="FAD/NAD(P)-binding domain"/>
    <property type="match status" value="1"/>
</dbReference>
<dbReference type="PIRSF" id="PIRSF000137">
    <property type="entry name" value="Alcohol_oxidase"/>
    <property type="match status" value="1"/>
</dbReference>
<comment type="caution">
    <text evidence="5">The sequence shown here is derived from an EMBL/GenBank/DDBJ whole genome shotgun (WGS) entry which is preliminary data.</text>
</comment>
<dbReference type="Pfam" id="PF05199">
    <property type="entry name" value="GMC_oxred_C"/>
    <property type="match status" value="1"/>
</dbReference>
<feature type="domain" description="Glucose-methanol-choline oxidoreductase C-terminal" evidence="4">
    <location>
        <begin position="485"/>
        <end position="626"/>
    </location>
</feature>
<keyword evidence="6" id="KW-1185">Reference proteome</keyword>
<comment type="similarity">
    <text evidence="1">Belongs to the GMC oxidoreductase family.</text>
</comment>
<keyword evidence="2" id="KW-0285">Flavoprotein</keyword>
<dbReference type="InterPro" id="IPR036188">
    <property type="entry name" value="FAD/NAD-bd_sf"/>
</dbReference>
<dbReference type="GO" id="GO:0016614">
    <property type="term" value="F:oxidoreductase activity, acting on CH-OH group of donors"/>
    <property type="evidence" value="ECO:0007669"/>
    <property type="project" value="InterPro"/>
</dbReference>
<dbReference type="Proteomes" id="UP001378592">
    <property type="component" value="Unassembled WGS sequence"/>
</dbReference>